<organism evidence="3 4">
    <name type="scientific">Pseudotenacibaculum haliotis</name>
    <dbReference type="NCBI Taxonomy" id="1862138"/>
    <lineage>
        <taxon>Bacteria</taxon>
        <taxon>Pseudomonadati</taxon>
        <taxon>Bacteroidota</taxon>
        <taxon>Flavobacteriia</taxon>
        <taxon>Flavobacteriales</taxon>
        <taxon>Flavobacteriaceae</taxon>
        <taxon>Pseudotenacibaculum</taxon>
    </lineage>
</organism>
<accession>A0ABW5LWY8</accession>
<dbReference type="RefSeq" id="WP_379667451.1">
    <property type="nucleotide sequence ID" value="NZ_JBHULH010000012.1"/>
</dbReference>
<name>A0ABW5LWY8_9FLAO</name>
<reference evidence="4" key="1">
    <citation type="journal article" date="2019" name="Int. J. Syst. Evol. Microbiol.">
        <title>The Global Catalogue of Microorganisms (GCM) 10K type strain sequencing project: providing services to taxonomists for standard genome sequencing and annotation.</title>
        <authorList>
            <consortium name="The Broad Institute Genomics Platform"/>
            <consortium name="The Broad Institute Genome Sequencing Center for Infectious Disease"/>
            <person name="Wu L."/>
            <person name="Ma J."/>
        </authorList>
    </citation>
    <scope>NUCLEOTIDE SEQUENCE [LARGE SCALE GENOMIC DNA]</scope>
    <source>
        <strain evidence="4">KCTC 52127</strain>
    </source>
</reference>
<proteinExistence type="predicted"/>
<evidence type="ECO:0000256" key="2">
    <source>
        <dbReference type="SAM" id="MobiDB-lite"/>
    </source>
</evidence>
<feature type="coiled-coil region" evidence="1">
    <location>
        <begin position="236"/>
        <end position="266"/>
    </location>
</feature>
<gene>
    <name evidence="3" type="ORF">ACFSRZ_15320</name>
</gene>
<dbReference type="EMBL" id="JBHULH010000012">
    <property type="protein sequence ID" value="MFD2568744.1"/>
    <property type="molecule type" value="Genomic_DNA"/>
</dbReference>
<keyword evidence="4" id="KW-1185">Reference proteome</keyword>
<comment type="caution">
    <text evidence="3">The sequence shown here is derived from an EMBL/GenBank/DDBJ whole genome shotgun (WGS) entry which is preliminary data.</text>
</comment>
<feature type="region of interest" description="Disordered" evidence="2">
    <location>
        <begin position="585"/>
        <end position="629"/>
    </location>
</feature>
<keyword evidence="1" id="KW-0175">Coiled coil</keyword>
<feature type="compositionally biased region" description="Polar residues" evidence="2">
    <location>
        <begin position="617"/>
        <end position="629"/>
    </location>
</feature>
<protein>
    <submittedName>
        <fullName evidence="3">Uncharacterized protein</fullName>
    </submittedName>
</protein>
<sequence>MSKKPIKSSLFRFVTLRSPQAIEDKENAIGFISPETSVTSISAYYLAVAGVAEGDDAAKRTALEGADSNPSFTLIEGKSSLKSIASNLYSFSSWLMRNKNSLSYASVASNLPTGYLEGTLSGVELTAAEEAQVWDNLLYQTINKTSVSLREAFIQMLVANQFVKAFKVYHTAMTANLGEGEIVLFTDQDEKEFVKRANASVVIEKEVLLSSTVETVEAVEELPDTTRQFLRNELRASLAEENIRTYRAAIDELQKEEAIYNQKSQEAYDAALAAHQTAVKTELESVKVVDSTTGEISYPEADLPKFEYDAPTLNFQDNSGEVFEKAPEDPDTMLSSETVDILDGKEFESDKSFTDIYKTLNDCILFEEDILSKRNQNPKKTFSIGGSTISLTPLDLVTNTPYCYAGVLKRGVKISAQRIVVDMQIFTDRLDSYITSATFSLVHDGTSTAITTTGSSLVNNDGKKVLYRFLFDNTATLLDGTYTFSGTLNFANGDAVDFSSKVNYFEKPVACGHISEYFFDGCGSIQGAVDDPVNTPVTKPSLKGVFNLGIADYRRVEQEICCYVPGEVSHIENILAREYKEKSTRSLVSSEATTEQTSERELEQLTDTTSTERNELQSEASSVIDQQNSQNFGASTSVSAGGNRFRFGASASYGSSSSNSTSLSNSEAQTYAQEVTERALERVVEKVSTKRTSRILREFEENNKHGFDNTKGEKHVTGVYRWVDKIYENQIVNYGKRLMYEFAIPEPSRFLKEALLTSTGSSKTDLGLIQPTEPPHPSELDTPIRSAKDLLSSNYQKTAAAYNAEVSPKPEQYIVSGTSFSYTTPETNKAEWDEVAAENIEHEIPEGYETSSAKVAFHQANEPGYGTHVVVGDRAFHTTTLSPEAISKYTGTIPVSYSVMGHHSGSINVEISCQLTSEGLEQWQNETYNAIMNAYYDRVNEYNDFKRAQQDLEENTEGERIRFNPTFNRSMERREFKRLAIELLTKSTNIEISKDNFSIVDDKPQINASDDFEKHAAVVKFFEQAFDWEIMAYQLYPYYYADKRDWNKLIVEKEDADPIFQAFLQSGMSRMVVPVRPGFETAVNWYMATGEIWNGQGLVTDINDELYLSVVEEMLEPVGEPVGQPWKTQVPTSLTIVQAKSALLEEEGLPCDPDCGDNTTITGSDLVISGGEGSNASDGIGADIVGEDNDIV</sequence>
<evidence type="ECO:0000313" key="3">
    <source>
        <dbReference type="EMBL" id="MFD2568744.1"/>
    </source>
</evidence>
<dbReference type="Proteomes" id="UP001597508">
    <property type="component" value="Unassembled WGS sequence"/>
</dbReference>
<feature type="region of interest" description="Disordered" evidence="2">
    <location>
        <begin position="762"/>
        <end position="783"/>
    </location>
</feature>
<evidence type="ECO:0000313" key="4">
    <source>
        <dbReference type="Proteomes" id="UP001597508"/>
    </source>
</evidence>
<evidence type="ECO:0000256" key="1">
    <source>
        <dbReference type="SAM" id="Coils"/>
    </source>
</evidence>
<feature type="compositionally biased region" description="Polar residues" evidence="2">
    <location>
        <begin position="585"/>
        <end position="596"/>
    </location>
</feature>